<reference evidence="1 2" key="1">
    <citation type="submission" date="2019-03" db="EMBL/GenBank/DDBJ databases">
        <title>Genomic Encyclopedia of Type Strains, Phase IV (KMG-V): Genome sequencing to study the core and pangenomes of soil and plant-associated prokaryotes.</title>
        <authorList>
            <person name="Whitman W."/>
        </authorList>
    </citation>
    <scope>NUCLEOTIDE SEQUENCE [LARGE SCALE GENOMIC DNA]</scope>
    <source>
        <strain evidence="1 2">Hc14</strain>
    </source>
</reference>
<name>A0A4R3PYU1_RHISU</name>
<protein>
    <submittedName>
        <fullName evidence="1">Uncharacterized protein</fullName>
    </submittedName>
</protein>
<comment type="caution">
    <text evidence="1">The sequence shown here is derived from an EMBL/GenBank/DDBJ whole genome shotgun (WGS) entry which is preliminary data.</text>
</comment>
<organism evidence="1 2">
    <name type="scientific">Rhizobium sullae</name>
    <name type="common">Rhizobium hedysari</name>
    <dbReference type="NCBI Taxonomy" id="50338"/>
    <lineage>
        <taxon>Bacteria</taxon>
        <taxon>Pseudomonadati</taxon>
        <taxon>Pseudomonadota</taxon>
        <taxon>Alphaproteobacteria</taxon>
        <taxon>Hyphomicrobiales</taxon>
        <taxon>Rhizobiaceae</taxon>
        <taxon>Rhizobium/Agrobacterium group</taxon>
        <taxon>Rhizobium</taxon>
    </lineage>
</organism>
<dbReference type="Proteomes" id="UP000294576">
    <property type="component" value="Unassembled WGS sequence"/>
</dbReference>
<evidence type="ECO:0000313" key="2">
    <source>
        <dbReference type="Proteomes" id="UP000294576"/>
    </source>
</evidence>
<accession>A0A4R3PYU1</accession>
<evidence type="ECO:0000313" key="1">
    <source>
        <dbReference type="EMBL" id="TCU13721.1"/>
    </source>
</evidence>
<gene>
    <name evidence="1" type="ORF">EV132_111154</name>
</gene>
<dbReference type="RefSeq" id="WP_132565269.1">
    <property type="nucleotide sequence ID" value="NZ_SMBH01000011.1"/>
</dbReference>
<sequence>MLARDEVRSFSQALSREEMFQVAATDICDLSGEAASHMPEYLDSKTAHAHEQRQVRASTKLVSWMQRWI</sequence>
<dbReference type="AlphaFoldDB" id="A0A4R3PYU1"/>
<proteinExistence type="predicted"/>
<dbReference type="EMBL" id="SMBH01000011">
    <property type="protein sequence ID" value="TCU13721.1"/>
    <property type="molecule type" value="Genomic_DNA"/>
</dbReference>